<evidence type="ECO:0000313" key="4">
    <source>
        <dbReference type="Proteomes" id="UP000317180"/>
    </source>
</evidence>
<dbReference type="OrthoDB" id="2469128at2"/>
<name>A0A3M8B055_9BACL</name>
<dbReference type="Proteomes" id="UP000276178">
    <property type="component" value="Unassembled WGS sequence"/>
</dbReference>
<dbReference type="Proteomes" id="UP000317180">
    <property type="component" value="Unassembled WGS sequence"/>
</dbReference>
<reference evidence="2 3" key="1">
    <citation type="submission" date="2018-10" db="EMBL/GenBank/DDBJ databases">
        <title>Phylogenomics of Brevibacillus.</title>
        <authorList>
            <person name="Dunlap C."/>
        </authorList>
    </citation>
    <scope>NUCLEOTIDE SEQUENCE [LARGE SCALE GENOMIC DNA]</scope>
    <source>
        <strain evidence="2 3">NRRL NRS 1219</strain>
    </source>
</reference>
<dbReference type="EMBL" id="RHHN01000027">
    <property type="protein sequence ID" value="RNB56712.1"/>
    <property type="molecule type" value="Genomic_DNA"/>
</dbReference>
<dbReference type="RefSeq" id="WP_005834853.1">
    <property type="nucleotide sequence ID" value="NZ_BJOD01000022.1"/>
</dbReference>
<evidence type="ECO:0000313" key="1">
    <source>
        <dbReference type="EMBL" id="GED26344.1"/>
    </source>
</evidence>
<accession>A0A3M8B055</accession>
<dbReference type="AlphaFoldDB" id="A0A3M8B055"/>
<organism evidence="2 3">
    <name type="scientific">Brevibacillus agri</name>
    <dbReference type="NCBI Taxonomy" id="51101"/>
    <lineage>
        <taxon>Bacteria</taxon>
        <taxon>Bacillati</taxon>
        <taxon>Bacillota</taxon>
        <taxon>Bacilli</taxon>
        <taxon>Bacillales</taxon>
        <taxon>Paenibacillaceae</taxon>
        <taxon>Brevibacillus</taxon>
    </lineage>
</organism>
<dbReference type="GeneID" id="82811503"/>
<proteinExistence type="predicted"/>
<evidence type="ECO:0000313" key="2">
    <source>
        <dbReference type="EMBL" id="RNB56712.1"/>
    </source>
</evidence>
<dbReference type="EMBL" id="BJOD01000022">
    <property type="protein sequence ID" value="GED26344.1"/>
    <property type="molecule type" value="Genomic_DNA"/>
</dbReference>
<sequence>MASLDFLERKLLRIIAETDPVRLKRQWVSKRAESSGESEQRKRIALLLRRLDKLPPAKRREVLDLLAQFNWNG</sequence>
<protein>
    <submittedName>
        <fullName evidence="2">Uncharacterized protein</fullName>
    </submittedName>
</protein>
<reference evidence="1 4" key="2">
    <citation type="submission" date="2019-06" db="EMBL/GenBank/DDBJ databases">
        <title>Whole genome shotgun sequence of Brevibacillus agri NBRC 15538.</title>
        <authorList>
            <person name="Hosoyama A."/>
            <person name="Uohara A."/>
            <person name="Ohji S."/>
            <person name="Ichikawa N."/>
        </authorList>
    </citation>
    <scope>NUCLEOTIDE SEQUENCE [LARGE SCALE GENOMIC DNA]</scope>
    <source>
        <strain evidence="1 4">NBRC 15538</strain>
    </source>
</reference>
<evidence type="ECO:0000313" key="3">
    <source>
        <dbReference type="Proteomes" id="UP000276178"/>
    </source>
</evidence>
<keyword evidence="4" id="KW-1185">Reference proteome</keyword>
<gene>
    <name evidence="1" type="ORF">BAG01nite_24460</name>
    <name evidence="2" type="ORF">EB820_08635</name>
</gene>
<comment type="caution">
    <text evidence="2">The sequence shown here is derived from an EMBL/GenBank/DDBJ whole genome shotgun (WGS) entry which is preliminary data.</text>
</comment>